<evidence type="ECO:0000256" key="2">
    <source>
        <dbReference type="ARBA" id="ARBA00023125"/>
    </source>
</evidence>
<dbReference type="HOGENOM" id="CLU_000445_88_16_6"/>
<gene>
    <name evidence="5" type="ordered locus">SVI_1744</name>
</gene>
<dbReference type="InterPro" id="IPR018060">
    <property type="entry name" value="HTH_AraC"/>
</dbReference>
<dbReference type="Pfam" id="PF02311">
    <property type="entry name" value="AraC_binding"/>
    <property type="match status" value="1"/>
</dbReference>
<dbReference type="eggNOG" id="COG2207">
    <property type="taxonomic scope" value="Bacteria"/>
</dbReference>
<evidence type="ECO:0000313" key="6">
    <source>
        <dbReference type="Proteomes" id="UP000002350"/>
    </source>
</evidence>
<dbReference type="KEGG" id="svo:SVI_1744"/>
<dbReference type="GO" id="GO:0043565">
    <property type="term" value="F:sequence-specific DNA binding"/>
    <property type="evidence" value="ECO:0007669"/>
    <property type="project" value="InterPro"/>
</dbReference>
<evidence type="ECO:0000256" key="1">
    <source>
        <dbReference type="ARBA" id="ARBA00023015"/>
    </source>
</evidence>
<dbReference type="Gene3D" id="1.10.10.60">
    <property type="entry name" value="Homeodomain-like"/>
    <property type="match status" value="2"/>
</dbReference>
<dbReference type="GO" id="GO:0003700">
    <property type="term" value="F:DNA-binding transcription factor activity"/>
    <property type="evidence" value="ECO:0007669"/>
    <property type="project" value="InterPro"/>
</dbReference>
<protein>
    <submittedName>
        <fullName evidence="5">Transcriptional regulator, AraC/XylS family</fullName>
    </submittedName>
</protein>
<dbReference type="Proteomes" id="UP000002350">
    <property type="component" value="Chromosome"/>
</dbReference>
<keyword evidence="3" id="KW-0804">Transcription</keyword>
<dbReference type="InterPro" id="IPR050204">
    <property type="entry name" value="AraC_XylS_family_regulators"/>
</dbReference>
<accession>D4ZJ66</accession>
<dbReference type="SUPFAM" id="SSF51215">
    <property type="entry name" value="Regulatory protein AraC"/>
    <property type="match status" value="1"/>
</dbReference>
<evidence type="ECO:0000259" key="4">
    <source>
        <dbReference type="PROSITE" id="PS01124"/>
    </source>
</evidence>
<reference evidence="6" key="1">
    <citation type="journal article" date="2010" name="Mol. Biosyst.">
        <title>Complete genome sequence and comparative analysis of Shewanella violacea, a psychrophilic and piezophilic bacterium from deep sea floor sediments.</title>
        <authorList>
            <person name="Aono E."/>
            <person name="Baba T."/>
            <person name="Ara T."/>
            <person name="Nishi T."/>
            <person name="Nakamichi T."/>
            <person name="Inamoto E."/>
            <person name="Toyonaga H."/>
            <person name="Hasegawa M."/>
            <person name="Takai Y."/>
            <person name="Okumura Y."/>
            <person name="Baba M."/>
            <person name="Tomita M."/>
            <person name="Kato C."/>
            <person name="Oshima T."/>
            <person name="Nakasone K."/>
            <person name="Mori H."/>
        </authorList>
    </citation>
    <scope>NUCLEOTIDE SEQUENCE [LARGE SCALE GENOMIC DNA]</scope>
    <source>
        <strain evidence="6">JCM 10179 / CIP 106290 / LMG 19151 / DSS12</strain>
    </source>
</reference>
<keyword evidence="6" id="KW-1185">Reference proteome</keyword>
<sequence length="274" mass="31243">MTEEKIEYWRNPIVPEMELSTASFRHFEFAQHVHLDYHIGVVTQGGQKYQHKGESYHLGKGCISTLNPDEAHNGQSLADEGYQANVMSIPVEYVAQITSELNISEQFFSSPLSWAPDLYRAFLHLHKNLTSPHAIQAQLQLETSLIAFATELFERYGSVQVTSQKRQALSYRQITDIKAQFHDEIHNVFQLEGLATSVGLSKFQFLRQFKTATGMTPHAYLKRVRLEYAKKALAKGEAVIDIAQQVGFFDQSHLNKAFKQAFLVTPSHFQKRVI</sequence>
<dbReference type="InterPro" id="IPR037923">
    <property type="entry name" value="HTH-like"/>
</dbReference>
<dbReference type="AlphaFoldDB" id="D4ZJ66"/>
<evidence type="ECO:0000256" key="3">
    <source>
        <dbReference type="ARBA" id="ARBA00023163"/>
    </source>
</evidence>
<dbReference type="PANTHER" id="PTHR46796">
    <property type="entry name" value="HTH-TYPE TRANSCRIPTIONAL ACTIVATOR RHAS-RELATED"/>
    <property type="match status" value="1"/>
</dbReference>
<keyword evidence="1" id="KW-0805">Transcription regulation</keyword>
<feature type="domain" description="HTH araC/xylS-type" evidence="4">
    <location>
        <begin position="175"/>
        <end position="272"/>
    </location>
</feature>
<dbReference type="SMART" id="SM00342">
    <property type="entry name" value="HTH_ARAC"/>
    <property type="match status" value="1"/>
</dbReference>
<name>D4ZJ66_SHEVD</name>
<dbReference type="EMBL" id="AP011177">
    <property type="protein sequence ID" value="BAJ01715.1"/>
    <property type="molecule type" value="Genomic_DNA"/>
</dbReference>
<dbReference type="Pfam" id="PF12833">
    <property type="entry name" value="HTH_18"/>
    <property type="match status" value="1"/>
</dbReference>
<dbReference type="InterPro" id="IPR009057">
    <property type="entry name" value="Homeodomain-like_sf"/>
</dbReference>
<dbReference type="PANTHER" id="PTHR46796:SF11">
    <property type="entry name" value="TRANSCRIPTIONAL REGULATOR-RELATED"/>
    <property type="match status" value="1"/>
</dbReference>
<dbReference type="InterPro" id="IPR003313">
    <property type="entry name" value="AraC-bd"/>
</dbReference>
<dbReference type="RefSeq" id="WP_013051022.1">
    <property type="nucleotide sequence ID" value="NC_014012.1"/>
</dbReference>
<proteinExistence type="predicted"/>
<dbReference type="SUPFAM" id="SSF46689">
    <property type="entry name" value="Homeodomain-like"/>
    <property type="match status" value="2"/>
</dbReference>
<keyword evidence="2" id="KW-0238">DNA-binding</keyword>
<organism evidence="5 6">
    <name type="scientific">Shewanella violacea (strain JCM 10179 / CIP 106290 / LMG 19151 / DSS12)</name>
    <dbReference type="NCBI Taxonomy" id="637905"/>
    <lineage>
        <taxon>Bacteria</taxon>
        <taxon>Pseudomonadati</taxon>
        <taxon>Pseudomonadota</taxon>
        <taxon>Gammaproteobacteria</taxon>
        <taxon>Alteromonadales</taxon>
        <taxon>Shewanellaceae</taxon>
        <taxon>Shewanella</taxon>
    </lineage>
</organism>
<evidence type="ECO:0000313" key="5">
    <source>
        <dbReference type="EMBL" id="BAJ01715.1"/>
    </source>
</evidence>
<dbReference type="PROSITE" id="PS01124">
    <property type="entry name" value="HTH_ARAC_FAMILY_2"/>
    <property type="match status" value="1"/>
</dbReference>
<dbReference type="STRING" id="637905.SVI_1744"/>